<keyword evidence="6" id="KW-0505">Motor protein</keyword>
<evidence type="ECO:0000256" key="4">
    <source>
        <dbReference type="ARBA" id="ARBA00022840"/>
    </source>
</evidence>
<reference evidence="9" key="1">
    <citation type="submission" date="2021-11" db="EMBL/GenBank/DDBJ databases">
        <authorList>
            <consortium name="Genoscope - CEA"/>
            <person name="William W."/>
        </authorList>
    </citation>
    <scope>NUCLEOTIDE SEQUENCE</scope>
</reference>
<comment type="caution">
    <text evidence="9">The sequence shown here is derived from an EMBL/GenBank/DDBJ whole genome shotgun (WGS) entry which is preliminary data.</text>
</comment>
<dbReference type="GO" id="GO:0051231">
    <property type="term" value="P:spindle elongation"/>
    <property type="evidence" value="ECO:0007669"/>
    <property type="project" value="TreeGrafter"/>
</dbReference>
<dbReference type="GO" id="GO:0008017">
    <property type="term" value="F:microtubule binding"/>
    <property type="evidence" value="ECO:0007669"/>
    <property type="project" value="InterPro"/>
</dbReference>
<feature type="binding site" evidence="6">
    <location>
        <begin position="93"/>
        <end position="100"/>
    </location>
    <ligand>
        <name>ATP</name>
        <dbReference type="ChEBI" id="CHEBI:30616"/>
    </ligand>
</feature>
<evidence type="ECO:0000256" key="5">
    <source>
        <dbReference type="ARBA" id="ARBA00023054"/>
    </source>
</evidence>
<dbReference type="EMBL" id="CAKKNE010000002">
    <property type="protein sequence ID" value="CAH0368815.1"/>
    <property type="molecule type" value="Genomic_DNA"/>
</dbReference>
<comment type="subcellular location">
    <subcellularLocation>
        <location evidence="1">Cytoplasm</location>
    </subcellularLocation>
</comment>
<comment type="similarity">
    <text evidence="6">Belongs to the TRAFAC class myosin-kinesin ATPase superfamily. Kinesin family.</text>
</comment>
<dbReference type="PRINTS" id="PR00380">
    <property type="entry name" value="KINESINHEAVY"/>
</dbReference>
<dbReference type="GO" id="GO:0007018">
    <property type="term" value="P:microtubule-based movement"/>
    <property type="evidence" value="ECO:0007669"/>
    <property type="project" value="InterPro"/>
</dbReference>
<evidence type="ECO:0000313" key="10">
    <source>
        <dbReference type="Proteomes" id="UP000789595"/>
    </source>
</evidence>
<dbReference type="PROSITE" id="PS50067">
    <property type="entry name" value="KINESIN_MOTOR_2"/>
    <property type="match status" value="1"/>
</dbReference>
<evidence type="ECO:0000259" key="8">
    <source>
        <dbReference type="PROSITE" id="PS50067"/>
    </source>
</evidence>
<feature type="domain" description="Kinesin motor" evidence="8">
    <location>
        <begin position="3"/>
        <end position="368"/>
    </location>
</feature>
<dbReference type="GO" id="GO:0005737">
    <property type="term" value="C:cytoplasm"/>
    <property type="evidence" value="ECO:0007669"/>
    <property type="project" value="UniProtKB-SubCell"/>
</dbReference>
<dbReference type="InterPro" id="IPR027417">
    <property type="entry name" value="P-loop_NTPase"/>
</dbReference>
<name>A0A8J2WWP0_9STRA</name>
<evidence type="ECO:0000256" key="1">
    <source>
        <dbReference type="ARBA" id="ARBA00004496"/>
    </source>
</evidence>
<dbReference type="PROSITE" id="PS00411">
    <property type="entry name" value="KINESIN_MOTOR_1"/>
    <property type="match status" value="1"/>
</dbReference>
<dbReference type="InterPro" id="IPR019821">
    <property type="entry name" value="Kinesin_motor_CS"/>
</dbReference>
<dbReference type="SMART" id="SM00129">
    <property type="entry name" value="KISc"/>
    <property type="match status" value="1"/>
</dbReference>
<dbReference type="Proteomes" id="UP000789595">
    <property type="component" value="Unassembled WGS sequence"/>
</dbReference>
<dbReference type="Pfam" id="PF00225">
    <property type="entry name" value="Kinesin"/>
    <property type="match status" value="1"/>
</dbReference>
<dbReference type="GO" id="GO:0005875">
    <property type="term" value="C:microtubule associated complex"/>
    <property type="evidence" value="ECO:0007669"/>
    <property type="project" value="TreeGrafter"/>
</dbReference>
<dbReference type="InterPro" id="IPR027640">
    <property type="entry name" value="Kinesin-like_fam"/>
</dbReference>
<dbReference type="GO" id="GO:0007052">
    <property type="term" value="P:mitotic spindle organization"/>
    <property type="evidence" value="ECO:0007669"/>
    <property type="project" value="TreeGrafter"/>
</dbReference>
<feature type="coiled-coil region" evidence="7">
    <location>
        <begin position="423"/>
        <end position="504"/>
    </location>
</feature>
<gene>
    <name evidence="9" type="ORF">PECAL_2P19040</name>
</gene>
<dbReference type="GO" id="GO:0005524">
    <property type="term" value="F:ATP binding"/>
    <property type="evidence" value="ECO:0007669"/>
    <property type="project" value="UniProtKB-UniRule"/>
</dbReference>
<dbReference type="OrthoDB" id="207020at2759"/>
<dbReference type="GO" id="GO:0003777">
    <property type="term" value="F:microtubule motor activity"/>
    <property type="evidence" value="ECO:0007669"/>
    <property type="project" value="InterPro"/>
</dbReference>
<evidence type="ECO:0000256" key="2">
    <source>
        <dbReference type="ARBA" id="ARBA00022490"/>
    </source>
</evidence>
<evidence type="ECO:0000313" key="9">
    <source>
        <dbReference type="EMBL" id="CAH0368815.1"/>
    </source>
</evidence>
<protein>
    <recommendedName>
        <fullName evidence="8">Kinesin motor domain-containing protein</fullName>
    </recommendedName>
</protein>
<keyword evidence="3 6" id="KW-0547">Nucleotide-binding</keyword>
<keyword evidence="4 6" id="KW-0067">ATP-binding</keyword>
<keyword evidence="10" id="KW-1185">Reference proteome</keyword>
<keyword evidence="5 7" id="KW-0175">Coiled coil</keyword>
<evidence type="ECO:0000256" key="6">
    <source>
        <dbReference type="PROSITE-ProRule" id="PRU00283"/>
    </source>
</evidence>
<proteinExistence type="inferred from homology"/>
<evidence type="ECO:0000256" key="7">
    <source>
        <dbReference type="SAM" id="Coils"/>
    </source>
</evidence>
<dbReference type="PANTHER" id="PTHR47969:SF15">
    <property type="entry name" value="CHROMOSOME-ASSOCIATED KINESIN KIF4A-RELATED"/>
    <property type="match status" value="1"/>
</dbReference>
<organism evidence="9 10">
    <name type="scientific">Pelagomonas calceolata</name>
    <dbReference type="NCBI Taxonomy" id="35677"/>
    <lineage>
        <taxon>Eukaryota</taxon>
        <taxon>Sar</taxon>
        <taxon>Stramenopiles</taxon>
        <taxon>Ochrophyta</taxon>
        <taxon>Pelagophyceae</taxon>
        <taxon>Pelagomonadales</taxon>
        <taxon>Pelagomonadaceae</taxon>
        <taxon>Pelagomonas</taxon>
    </lineage>
</organism>
<accession>A0A8J2WWP0</accession>
<dbReference type="PANTHER" id="PTHR47969">
    <property type="entry name" value="CHROMOSOME-ASSOCIATED KINESIN KIF4A-RELATED"/>
    <property type="match status" value="1"/>
</dbReference>
<dbReference type="InterPro" id="IPR036961">
    <property type="entry name" value="Kinesin_motor_dom_sf"/>
</dbReference>
<dbReference type="Gene3D" id="3.40.850.10">
    <property type="entry name" value="Kinesin motor domain"/>
    <property type="match status" value="1"/>
</dbReference>
<dbReference type="SUPFAM" id="SSF52540">
    <property type="entry name" value="P-loop containing nucleoside triphosphate hydrolases"/>
    <property type="match status" value="1"/>
</dbReference>
<dbReference type="InterPro" id="IPR001752">
    <property type="entry name" value="Kinesin_motor_dom"/>
</dbReference>
<keyword evidence="2" id="KW-0963">Cytoplasm</keyword>
<dbReference type="CDD" id="cd00106">
    <property type="entry name" value="KISc"/>
    <property type="match status" value="1"/>
</dbReference>
<evidence type="ECO:0000256" key="3">
    <source>
        <dbReference type="ARBA" id="ARBA00022741"/>
    </source>
</evidence>
<sequence length="1887" mass="210378">MEHVRVIARIRPEPSSVRGCGCLRVTSDTCVELCQPDGVRAQSHSKRGRPRTRLFTLDRVLGPQSVQADVYEHVKPLVHSAAHGYNATVFAYGHTGSGKTHTMTGDNVQPGVTPRAVRELFAAIEHATRTKDAVFLVHVSYVELYNNQFRNLLDDVGNHCHASSSTKIEIRESRDTGVFLTGPSNLKVAVTSEQEVQELISLGDKARAYALTRCNDHSSRSHCILTLHVQSQRASIALQDPQNAALTSVHVGKLNLVDLAGSERVSLSGAQGETLVEAQNINLSLALLGDVLAALSRNSLRGEQGTQFPRSGGSREPVPYRNSKLTYLLKDSLGGNSKTLMITTLRSSETYYRQSLVSLMYASRARTIQNSSTVNLDRGSGPRTTESLQVVSEQLNHLHTRLRVREREFDALCATSASSTSENMRLKSELQRLEALNEAERCELENKLNTVIHGHSSELRNRTEQFGRLQARLQERILTYRRTCAEQEEEINRLRDERVLLEQQVSTVGATRMEVIEMQTVMDGWQAQAIALQRELEHYKHFFLDSPVLQTDQKKMGGRFGRNRNISHDHHRKTIASMPGTVVPDDLMRVTCRAIVLESALGFACTELDNVLSESNGTANVLIRELVKALTTRWGTAQATTKLGLWAKDVLDTAQRCAAFEARDREYVFSEVAASLVPSTRSNTLNVLRARLIEMERRLGESLQLSEELVSRHAYSRTERAMLDNKADSSLARIVAESALLNKISVQKIADETLTVARVGARAEIFALWTAREFLVAAALKRRDTHEATTVRALKKKFVVESFQVRTRSAVERARRNFVCKLRTVYKIRDPQELEKANANAVHTIQRNRDSLVDVICLERAGKMRLICAMSAATAAAVAALRVEFESTAASGAAKLFRLESDLAAIVEEFFALQKKKCQQFNSLTRSLDILVFCHLAEIRKAACEAACAIHKERTCSCDKLANVQLAQISKICIAEQQASTELWTNLNNHQRQIVVLNDANASFKQKCVAACDNGEGLALMLCKEWAWTLGTERERKQCTKETMTFGIVLEHSLAENHRDDKTVLDALDELYATVIELLCARIKVCTGAGYEALSSLNGTLNVVQSDLDNANMDAASLLNELNFSQTLANLLQQKLGVMAVSRFNEQMMWHAITRQLRDAHTKDICLWKKAWRVVVKEKENFKGQLVQVTKLLQEITTTHNKNRLAALEAQDEAINMDHNRTCKKYEASLALLARSYEHGLQMSSAEHACVSAAAVERCMVVSMAPRLAAFSANAMLRTFQRSHKRVLCAQRCIVKSSLVRIGEKRGQPALDPFESSARLHEAEADATNAKIATALRSEHVMTSCRAVNAVGLVLPRETTYLCAAAVDDVNITHLARELVNQLRALCEMHRRHVATVDVFHASRLQEVMATVDCAHIGHFLRAAVDAKRGDIPCTHLEKLEELASVKAEPNLQVAPAEARVLQIKESLGPNNVFRICKPKAERRAGGGSIAAGHATSTTTALSSRIVQQADGRGQSTAARWAKKVTNETSEMSWSVLDDSVARRKALKKSMKAKLVVLQKHLETRLVETTYQDSLEFTCGGDDAQDLVFVEYFGRLNLPRGRVTEPETICFGQISIISHDNVHWRPCDTELRLRKGEHASAIEKACAKQKRQLKNNLAYKAARLDLNRGSQAHLDELQCNNAAVHEFCRYCNRECAIRLRGALKQQERLNHRRLSALKRQIACNFEKAIVAGTSLHNNAWTCFENLVLATRQQFCSLVTTASVSVPRLPRDVKDAREAPGKGPVNSFKWLSAIEKPLAIHATLLTTSMQKILKRRDANSVLALHAALHRGNMRHFRRLGIVVKLRDMYWQELLGAALQESDSKHATLDLPSPSSYRRKGILGIDRWP</sequence>